<dbReference type="InterPro" id="IPR041078">
    <property type="entry name" value="Plavaka"/>
</dbReference>
<dbReference type="STRING" id="930992.A0A0D0ASW3"/>
<reference evidence="2 3" key="1">
    <citation type="submission" date="2014-04" db="EMBL/GenBank/DDBJ databases">
        <authorList>
            <consortium name="DOE Joint Genome Institute"/>
            <person name="Kuo A."/>
            <person name="Ruytinx J."/>
            <person name="Rineau F."/>
            <person name="Colpaert J."/>
            <person name="Kohler A."/>
            <person name="Nagy L.G."/>
            <person name="Floudas D."/>
            <person name="Copeland A."/>
            <person name="Barry K.W."/>
            <person name="Cichocki N."/>
            <person name="Veneault-Fourrey C."/>
            <person name="LaButti K."/>
            <person name="Lindquist E.A."/>
            <person name="Lipzen A."/>
            <person name="Lundell T."/>
            <person name="Morin E."/>
            <person name="Murat C."/>
            <person name="Sun H."/>
            <person name="Tunlid A."/>
            <person name="Henrissat B."/>
            <person name="Grigoriev I.V."/>
            <person name="Hibbett D.S."/>
            <person name="Martin F."/>
            <person name="Nordberg H.P."/>
            <person name="Cantor M.N."/>
            <person name="Hua S.X."/>
        </authorList>
    </citation>
    <scope>NUCLEOTIDE SEQUENCE [LARGE SCALE GENOMIC DNA]</scope>
    <source>
        <strain evidence="2 3">UH-Slu-Lm8-n1</strain>
    </source>
</reference>
<feature type="region of interest" description="Disordered" evidence="1">
    <location>
        <begin position="1"/>
        <end position="50"/>
    </location>
</feature>
<dbReference type="Pfam" id="PF18759">
    <property type="entry name" value="Plavaka"/>
    <property type="match status" value="1"/>
</dbReference>
<dbReference type="AlphaFoldDB" id="A0A0D0ASW3"/>
<dbReference type="InParanoid" id="A0A0D0ASW3"/>
<feature type="compositionally biased region" description="Basic and acidic residues" evidence="1">
    <location>
        <begin position="27"/>
        <end position="41"/>
    </location>
</feature>
<dbReference type="HOGENOM" id="CLU_006344_1_0_1"/>
<reference evidence="3" key="2">
    <citation type="submission" date="2015-01" db="EMBL/GenBank/DDBJ databases">
        <title>Evolutionary Origins and Diversification of the Mycorrhizal Mutualists.</title>
        <authorList>
            <consortium name="DOE Joint Genome Institute"/>
            <consortium name="Mycorrhizal Genomics Consortium"/>
            <person name="Kohler A."/>
            <person name="Kuo A."/>
            <person name="Nagy L.G."/>
            <person name="Floudas D."/>
            <person name="Copeland A."/>
            <person name="Barry K.W."/>
            <person name="Cichocki N."/>
            <person name="Veneault-Fourrey C."/>
            <person name="LaButti K."/>
            <person name="Lindquist E.A."/>
            <person name="Lipzen A."/>
            <person name="Lundell T."/>
            <person name="Morin E."/>
            <person name="Murat C."/>
            <person name="Riley R."/>
            <person name="Ohm R."/>
            <person name="Sun H."/>
            <person name="Tunlid A."/>
            <person name="Henrissat B."/>
            <person name="Grigoriev I.V."/>
            <person name="Hibbett D.S."/>
            <person name="Martin F."/>
        </authorList>
    </citation>
    <scope>NUCLEOTIDE SEQUENCE [LARGE SCALE GENOMIC DNA]</scope>
    <source>
        <strain evidence="3">UH-Slu-Lm8-n1</strain>
    </source>
</reference>
<sequence length="950" mass="107490">MRMLHPRPLRNHRKFHQAAPAPLRSPSPERHNEDDALHLDENGPGDGFMPDADTCVQLGPLFRTFHPHLTGLKCNINGDFIDQNSPPPLRTDALPTDWTPYESRVAFETAEFLFTRNQMSAGQIDTLLDLWAATLIQYNDSPPFASHRDLYGTIDSTPLGDIAWESFSMSYKGVKPAENVPPWMKATYEVWFRDPRLLIHNILANPDFDGEIEYTPYRDYDDNNQRCFKNFFSGDWAWKQADKIAEDPEMHGSTFVPLIVGSDKTTVSVATGHTEYHPLYLSIGNVFNSVRRAHRNSLVLVGFLAIPTTTKEHADDVDFRNFRRQLFHSSLANIFKSLKKNMTTPDIVHCPDGHYRRVIYGLGPYIADYPEQVLLSGIVTGWCPKCLNNRNALDGNGLLRCREHTDLLVQELQHKQLWYEYGIVGDVVPFTNDFARADIHELLSPDLLHQIIKGTFKDHLVDWVGEYLEHTHGKARAAEIQDDIDRRIAAVAPFAGLRRFPEGRGFSQWTGDDSKALMKVYLPAIRGHVPQDIIRAFSAFLDFCYIVRREALMEDDLVQLQDALDRFHQYREVFKTTGVRLTFSLPRQHSLQHYARMIRLFGAPNGLCSSITESKHIKAVKEPWRRSSRYKALGQMLLTNQRLDKIAAARSDFEARGMLHGSCVSDALQMLKNGHSQSLSDDNDDDDDALVMPQEPPIQIQVNEPQHQTIEGEAADIIDGPTVEAHVELAAKPSGARDVPTLALALRLPEFPAMIQQFLYDQLHLTDHEHAAFDPATAPAFMGRVLIYSSAAASFYAPSDLSGTGGMRREHIRATTSWRGGPARNDCVFVSMNDEVSCGLDGLAVARVLCFFSLKYRAKYLQCAVVQWFSYVTDSRDPDTGMYIVAPSTNDNGTPDVSIIHIDCIFRTAHLIPVYGNNFIPREITLHNSHNMFRAFYINKYADHHAFEVG</sequence>
<accession>A0A0D0ASW3</accession>
<gene>
    <name evidence="2" type="ORF">CY34DRAFT_17311</name>
</gene>
<evidence type="ECO:0000256" key="1">
    <source>
        <dbReference type="SAM" id="MobiDB-lite"/>
    </source>
</evidence>
<dbReference type="Proteomes" id="UP000054485">
    <property type="component" value="Unassembled WGS sequence"/>
</dbReference>
<organism evidence="2 3">
    <name type="scientific">Suillus luteus UH-Slu-Lm8-n1</name>
    <dbReference type="NCBI Taxonomy" id="930992"/>
    <lineage>
        <taxon>Eukaryota</taxon>
        <taxon>Fungi</taxon>
        <taxon>Dikarya</taxon>
        <taxon>Basidiomycota</taxon>
        <taxon>Agaricomycotina</taxon>
        <taxon>Agaricomycetes</taxon>
        <taxon>Agaricomycetidae</taxon>
        <taxon>Boletales</taxon>
        <taxon>Suillineae</taxon>
        <taxon>Suillaceae</taxon>
        <taxon>Suillus</taxon>
    </lineage>
</organism>
<keyword evidence="3" id="KW-1185">Reference proteome</keyword>
<dbReference type="EMBL" id="KN835675">
    <property type="protein sequence ID" value="KIK35008.1"/>
    <property type="molecule type" value="Genomic_DNA"/>
</dbReference>
<protein>
    <submittedName>
        <fullName evidence="2">Uncharacterized protein</fullName>
    </submittedName>
</protein>
<evidence type="ECO:0000313" key="2">
    <source>
        <dbReference type="EMBL" id="KIK35008.1"/>
    </source>
</evidence>
<evidence type="ECO:0000313" key="3">
    <source>
        <dbReference type="Proteomes" id="UP000054485"/>
    </source>
</evidence>
<feature type="compositionally biased region" description="Basic residues" evidence="1">
    <location>
        <begin position="1"/>
        <end position="16"/>
    </location>
</feature>
<name>A0A0D0ASW3_9AGAM</name>
<dbReference type="OrthoDB" id="3199698at2759"/>
<proteinExistence type="predicted"/>